<comment type="similarity">
    <text evidence="3">Belongs to the MNN1/MNT family.</text>
</comment>
<feature type="region of interest" description="Disordered" evidence="10">
    <location>
        <begin position="381"/>
        <end position="402"/>
    </location>
</feature>
<protein>
    <submittedName>
        <fullName evidence="12">Alpha-1,2-mannosyltransferase</fullName>
    </submittedName>
</protein>
<dbReference type="InterPro" id="IPR022751">
    <property type="entry name" value="Alpha_mannosyltransferase"/>
</dbReference>
<feature type="chain" id="PRO_5034826004" evidence="11">
    <location>
        <begin position="34"/>
        <end position="500"/>
    </location>
</feature>
<feature type="region of interest" description="Disordered" evidence="10">
    <location>
        <begin position="75"/>
        <end position="104"/>
    </location>
</feature>
<comment type="pathway">
    <text evidence="2">Protein modification; protein glycosylation.</text>
</comment>
<dbReference type="EMBL" id="WIGN01000164">
    <property type="protein sequence ID" value="KAF6806206.1"/>
    <property type="molecule type" value="Genomic_DNA"/>
</dbReference>
<evidence type="ECO:0000256" key="9">
    <source>
        <dbReference type="ARBA" id="ARBA00023136"/>
    </source>
</evidence>
<keyword evidence="11" id="KW-0732">Signal</keyword>
<dbReference type="GO" id="GO:0000139">
    <property type="term" value="C:Golgi membrane"/>
    <property type="evidence" value="ECO:0007669"/>
    <property type="project" value="UniProtKB-SubCell"/>
</dbReference>
<dbReference type="Gene3D" id="3.90.550.10">
    <property type="entry name" value="Spore Coat Polysaccharide Biosynthesis Protein SpsA, Chain A"/>
    <property type="match status" value="1"/>
</dbReference>
<dbReference type="SUPFAM" id="SSF53448">
    <property type="entry name" value="Nucleotide-diphospho-sugar transferases"/>
    <property type="match status" value="1"/>
</dbReference>
<gene>
    <name evidence="12" type="ORF">CSOJ01_08993</name>
</gene>
<dbReference type="InterPro" id="IPR029044">
    <property type="entry name" value="Nucleotide-diphossugar_trans"/>
</dbReference>
<evidence type="ECO:0000256" key="8">
    <source>
        <dbReference type="ARBA" id="ARBA00023034"/>
    </source>
</evidence>
<evidence type="ECO:0000256" key="3">
    <source>
        <dbReference type="ARBA" id="ARBA00009105"/>
    </source>
</evidence>
<evidence type="ECO:0000256" key="2">
    <source>
        <dbReference type="ARBA" id="ARBA00004922"/>
    </source>
</evidence>
<keyword evidence="9" id="KW-0472">Membrane</keyword>
<evidence type="ECO:0000313" key="12">
    <source>
        <dbReference type="EMBL" id="KAF6806206.1"/>
    </source>
</evidence>
<keyword evidence="13" id="KW-1185">Reference proteome</keyword>
<dbReference type="PANTHER" id="PTHR31646">
    <property type="entry name" value="ALPHA-1,2-MANNOSYLTRANSFERASE MNN2"/>
    <property type="match status" value="1"/>
</dbReference>
<evidence type="ECO:0000256" key="7">
    <source>
        <dbReference type="ARBA" id="ARBA00022989"/>
    </source>
</evidence>
<proteinExistence type="inferred from homology"/>
<evidence type="ECO:0000256" key="5">
    <source>
        <dbReference type="ARBA" id="ARBA00022692"/>
    </source>
</evidence>
<comment type="subcellular location">
    <subcellularLocation>
        <location evidence="1">Golgi apparatus membrane</location>
        <topology evidence="1">Single-pass type II membrane protein</topology>
    </subcellularLocation>
</comment>
<organism evidence="12 13">
    <name type="scientific">Colletotrichum sojae</name>
    <dbReference type="NCBI Taxonomy" id="2175907"/>
    <lineage>
        <taxon>Eukaryota</taxon>
        <taxon>Fungi</taxon>
        <taxon>Dikarya</taxon>
        <taxon>Ascomycota</taxon>
        <taxon>Pezizomycotina</taxon>
        <taxon>Sordariomycetes</taxon>
        <taxon>Hypocreomycetidae</taxon>
        <taxon>Glomerellales</taxon>
        <taxon>Glomerellaceae</taxon>
        <taxon>Colletotrichum</taxon>
        <taxon>Colletotrichum orchidearum species complex</taxon>
    </lineage>
</organism>
<evidence type="ECO:0000256" key="1">
    <source>
        <dbReference type="ARBA" id="ARBA00004323"/>
    </source>
</evidence>
<dbReference type="GO" id="GO:0000026">
    <property type="term" value="F:alpha-1,2-mannosyltransferase activity"/>
    <property type="evidence" value="ECO:0007669"/>
    <property type="project" value="TreeGrafter"/>
</dbReference>
<dbReference type="AlphaFoldDB" id="A0A8H6MS61"/>
<evidence type="ECO:0000313" key="13">
    <source>
        <dbReference type="Proteomes" id="UP000652219"/>
    </source>
</evidence>
<reference evidence="12 13" key="1">
    <citation type="journal article" date="2020" name="Phytopathology">
        <title>Genome Sequence Resources of Colletotrichum truncatum, C. plurivorum, C. musicola, and C. sojae: Four Species Pathogenic to Soybean (Glycine max).</title>
        <authorList>
            <person name="Rogerio F."/>
            <person name="Boufleur T.R."/>
            <person name="Ciampi-Guillardi M."/>
            <person name="Sukno S.A."/>
            <person name="Thon M.R."/>
            <person name="Massola Junior N.S."/>
            <person name="Baroncelli R."/>
        </authorList>
    </citation>
    <scope>NUCLEOTIDE SEQUENCE [LARGE SCALE GENOMIC DNA]</scope>
    <source>
        <strain evidence="12 13">LFN0009</strain>
    </source>
</reference>
<keyword evidence="4 12" id="KW-0808">Transferase</keyword>
<sequence>MLFPLPKSRRRPTWPFLLIPIALVLLYLHPSLSLPAFPSSKVAHAVSRPGNATLHLRSAETRQYWTKLHSSLTKNNPSIAPFKSSRPPTPDEIDAGKNDNSSPRPDLIELLPADVDALKSTHATFVSTLATLAPGLPKWKNTKGVVMTAGGGYLGTAITSILMLRRSGSKLPVHLFLDDPSERDPHLCDVVLPRIDVECLVFSDLLRPTDGVQHYQFKVLSILLSPFEKVLYLDSDAWPIHPPEPLFASVPFTNRGLITWPDFWLTTVSSHFYTVAGFPAPPILKRRSSESGILLYDKTTHAESLLLATYYNWYGPGCYYPLLSQLAPGEGDKETFVHAALALNQNFWDVRTPDTVLGRWINGSFETAGMKQADPAEDYRLQASGSESTTAATDEDHAREPPAEKKAKPFFIHHNLFKLDIGAVGKDTDPMFRLDTEGHFGRLWGPDRKLIEDSGFDVERAMWDVVLEANCGSTFSKECDGLKRWYEAVFVNAPPLVDGL</sequence>
<evidence type="ECO:0000256" key="11">
    <source>
        <dbReference type="SAM" id="SignalP"/>
    </source>
</evidence>
<dbReference type="Proteomes" id="UP000652219">
    <property type="component" value="Unassembled WGS sequence"/>
</dbReference>
<evidence type="ECO:0000256" key="10">
    <source>
        <dbReference type="SAM" id="MobiDB-lite"/>
    </source>
</evidence>
<name>A0A8H6MS61_9PEZI</name>
<keyword evidence="12" id="KW-0328">Glycosyltransferase</keyword>
<feature type="signal peptide" evidence="11">
    <location>
        <begin position="1"/>
        <end position="33"/>
    </location>
</feature>
<dbReference type="GO" id="GO:0046354">
    <property type="term" value="P:mannan biosynthetic process"/>
    <property type="evidence" value="ECO:0007669"/>
    <property type="project" value="TreeGrafter"/>
</dbReference>
<keyword evidence="8" id="KW-0333">Golgi apparatus</keyword>
<comment type="caution">
    <text evidence="12">The sequence shown here is derived from an EMBL/GenBank/DDBJ whole genome shotgun (WGS) entry which is preliminary data.</text>
</comment>
<feature type="compositionally biased region" description="Polar residues" evidence="10">
    <location>
        <begin position="383"/>
        <end position="392"/>
    </location>
</feature>
<evidence type="ECO:0000256" key="6">
    <source>
        <dbReference type="ARBA" id="ARBA00022968"/>
    </source>
</evidence>
<keyword evidence="6" id="KW-0735">Signal-anchor</keyword>
<dbReference type="Pfam" id="PF11051">
    <property type="entry name" value="Mannosyl_trans3"/>
    <property type="match status" value="2"/>
</dbReference>
<keyword evidence="7" id="KW-1133">Transmembrane helix</keyword>
<keyword evidence="5" id="KW-0812">Transmembrane</keyword>
<dbReference type="PANTHER" id="PTHR31646:SF1">
    <property type="entry name" value="ALPHA-1,2-MANNOSYLTRANSFERASE MNN2"/>
    <property type="match status" value="1"/>
</dbReference>
<accession>A0A8H6MS61</accession>
<evidence type="ECO:0000256" key="4">
    <source>
        <dbReference type="ARBA" id="ARBA00022679"/>
    </source>
</evidence>